<reference evidence="2" key="1">
    <citation type="submission" date="2020-07" db="EMBL/GenBank/DDBJ databases">
        <title>Clarias magur genome sequencing, assembly and annotation.</title>
        <authorList>
            <person name="Kushwaha B."/>
            <person name="Kumar R."/>
            <person name="Das P."/>
            <person name="Joshi C.G."/>
            <person name="Kumar D."/>
            <person name="Nagpure N.S."/>
            <person name="Pandey M."/>
            <person name="Agarwal S."/>
            <person name="Srivastava S."/>
            <person name="Singh M."/>
            <person name="Sahoo L."/>
            <person name="Jayasankar P."/>
            <person name="Meher P.K."/>
            <person name="Koringa P.G."/>
            <person name="Iquebal M.A."/>
            <person name="Das S.P."/>
            <person name="Bit A."/>
            <person name="Patnaik S."/>
            <person name="Patel N."/>
            <person name="Shah T.M."/>
            <person name="Hinsu A."/>
            <person name="Jena J.K."/>
        </authorList>
    </citation>
    <scope>NUCLEOTIDE SEQUENCE</scope>
    <source>
        <strain evidence="2">CIFAMagur01</strain>
        <tissue evidence="2">Testis</tissue>
    </source>
</reference>
<dbReference type="EMBL" id="QNUK01000221">
    <property type="protein sequence ID" value="KAF5897789.1"/>
    <property type="molecule type" value="Genomic_DNA"/>
</dbReference>
<dbReference type="AlphaFoldDB" id="A0A8J4UES5"/>
<keyword evidence="3" id="KW-1185">Reference proteome</keyword>
<sequence length="78" mass="8059">MGRKSPERLGSGLWVTVGPPPESDPPLLAYSADSAPGGDRAGHNESILTEIGEPLRSLLPLAAWAHPDLPPVLALAGD</sequence>
<organism evidence="2 3">
    <name type="scientific">Clarias magur</name>
    <name type="common">Asian catfish</name>
    <name type="synonym">Macropteronotus magur</name>
    <dbReference type="NCBI Taxonomy" id="1594786"/>
    <lineage>
        <taxon>Eukaryota</taxon>
        <taxon>Metazoa</taxon>
        <taxon>Chordata</taxon>
        <taxon>Craniata</taxon>
        <taxon>Vertebrata</taxon>
        <taxon>Euteleostomi</taxon>
        <taxon>Actinopterygii</taxon>
        <taxon>Neopterygii</taxon>
        <taxon>Teleostei</taxon>
        <taxon>Ostariophysi</taxon>
        <taxon>Siluriformes</taxon>
        <taxon>Clariidae</taxon>
        <taxon>Clarias</taxon>
    </lineage>
</organism>
<comment type="caution">
    <text evidence="2">The sequence shown here is derived from an EMBL/GenBank/DDBJ whole genome shotgun (WGS) entry which is preliminary data.</text>
</comment>
<dbReference type="Proteomes" id="UP000727407">
    <property type="component" value="Unassembled WGS sequence"/>
</dbReference>
<evidence type="ECO:0000313" key="3">
    <source>
        <dbReference type="Proteomes" id="UP000727407"/>
    </source>
</evidence>
<feature type="region of interest" description="Disordered" evidence="1">
    <location>
        <begin position="1"/>
        <end position="44"/>
    </location>
</feature>
<protein>
    <submittedName>
        <fullName evidence="2">Mycothiol acetyltransferase</fullName>
    </submittedName>
</protein>
<feature type="non-terminal residue" evidence="2">
    <location>
        <position position="78"/>
    </location>
</feature>
<proteinExistence type="predicted"/>
<gene>
    <name evidence="2" type="primary">tmk</name>
    <name evidence="2" type="ORF">DAT39_012510</name>
</gene>
<evidence type="ECO:0000256" key="1">
    <source>
        <dbReference type="SAM" id="MobiDB-lite"/>
    </source>
</evidence>
<accession>A0A8J4UES5</accession>
<name>A0A8J4UES5_CLAMG</name>
<evidence type="ECO:0000313" key="2">
    <source>
        <dbReference type="EMBL" id="KAF5897789.1"/>
    </source>
</evidence>